<feature type="compositionally biased region" description="Basic and acidic residues" evidence="10">
    <location>
        <begin position="179"/>
        <end position="199"/>
    </location>
</feature>
<accession>A0A926F722</accession>
<evidence type="ECO:0000256" key="2">
    <source>
        <dbReference type="ARBA" id="ARBA00022448"/>
    </source>
</evidence>
<organism evidence="13 14">
    <name type="scientific">Qingrenia yutianensis</name>
    <dbReference type="NCBI Taxonomy" id="2763676"/>
    <lineage>
        <taxon>Bacteria</taxon>
        <taxon>Bacillati</taxon>
        <taxon>Bacillota</taxon>
        <taxon>Clostridia</taxon>
        <taxon>Eubacteriales</taxon>
        <taxon>Oscillospiraceae</taxon>
        <taxon>Qingrenia</taxon>
    </lineage>
</organism>
<dbReference type="EMBL" id="JACRTE010000012">
    <property type="protein sequence ID" value="MBC8596988.1"/>
    <property type="molecule type" value="Genomic_DNA"/>
</dbReference>
<comment type="similarity">
    <text evidence="9">Belongs to the OXA1/ALB3/YidC family.</text>
</comment>
<dbReference type="Pfam" id="PF02096">
    <property type="entry name" value="60KD_IMP"/>
    <property type="match status" value="1"/>
</dbReference>
<keyword evidence="5" id="KW-0653">Protein transport</keyword>
<proteinExistence type="inferred from homology"/>
<keyword evidence="2" id="KW-0813">Transport</keyword>
<keyword evidence="3" id="KW-1003">Cell membrane</keyword>
<evidence type="ECO:0000256" key="11">
    <source>
        <dbReference type="SAM" id="Phobius"/>
    </source>
</evidence>
<comment type="subcellular location">
    <subcellularLocation>
        <location evidence="1">Cell membrane</location>
        <topology evidence="1">Multi-pass membrane protein</topology>
    </subcellularLocation>
    <subcellularLocation>
        <location evidence="9">Membrane</location>
        <topology evidence="9">Multi-pass membrane protein</topology>
    </subcellularLocation>
</comment>
<keyword evidence="4 9" id="KW-0812">Transmembrane</keyword>
<evidence type="ECO:0000313" key="13">
    <source>
        <dbReference type="EMBL" id="MBC8596988.1"/>
    </source>
</evidence>
<dbReference type="InterPro" id="IPR028055">
    <property type="entry name" value="YidC/Oxa/ALB_C"/>
</dbReference>
<dbReference type="GO" id="GO:0005886">
    <property type="term" value="C:plasma membrane"/>
    <property type="evidence" value="ECO:0007669"/>
    <property type="project" value="UniProtKB-SubCell"/>
</dbReference>
<name>A0A926F722_9FIRM</name>
<evidence type="ECO:0000256" key="7">
    <source>
        <dbReference type="ARBA" id="ARBA00023136"/>
    </source>
</evidence>
<evidence type="ECO:0000259" key="12">
    <source>
        <dbReference type="Pfam" id="PF02096"/>
    </source>
</evidence>
<evidence type="ECO:0000256" key="9">
    <source>
        <dbReference type="RuleBase" id="RU003945"/>
    </source>
</evidence>
<keyword evidence="8" id="KW-0143">Chaperone</keyword>
<evidence type="ECO:0000256" key="5">
    <source>
        <dbReference type="ARBA" id="ARBA00022927"/>
    </source>
</evidence>
<protein>
    <submittedName>
        <fullName evidence="13">YidC/Oxa1 family membrane protein insertase</fullName>
    </submittedName>
</protein>
<keyword evidence="14" id="KW-1185">Reference proteome</keyword>
<dbReference type="PANTHER" id="PTHR12428">
    <property type="entry name" value="OXA1"/>
    <property type="match status" value="1"/>
</dbReference>
<keyword evidence="6 11" id="KW-1133">Transmembrane helix</keyword>
<sequence>MIFTVLVKLVLLPLSAKQQKSMVKMQQVQPKLKELQDKYKNDPQKMQQEQMKLYKEHNVSPAGGCLPMLIQMPILLCLYQVISYPLTFMLQMSASESWSLAMQYAADMLGKSKNFNSAAQIVAATKSGLIDFELFKGFDLSLVPWQGLAKPNILWIIPIFAGLTTFLSSYITMNTSGTKKAEKKEDEKPKRVLNPEDTKQGNNGDQAQAMNKSMMYFMPFFTGWIAFSYSAALGFYWGLSNILSILQQMYLNNKYGEKFKEEVKAVEDEKEKARKERRKLKQKRK</sequence>
<dbReference type="InterPro" id="IPR047196">
    <property type="entry name" value="YidC_ALB_C"/>
</dbReference>
<feature type="compositionally biased region" description="Basic residues" evidence="10">
    <location>
        <begin position="275"/>
        <end position="285"/>
    </location>
</feature>
<feature type="domain" description="Membrane insertase YidC/Oxa/ALB C-terminal" evidence="12">
    <location>
        <begin position="1"/>
        <end position="253"/>
    </location>
</feature>
<dbReference type="GO" id="GO:0015031">
    <property type="term" value="P:protein transport"/>
    <property type="evidence" value="ECO:0007669"/>
    <property type="project" value="UniProtKB-KW"/>
</dbReference>
<dbReference type="RefSeq" id="WP_394354554.1">
    <property type="nucleotide sequence ID" value="NZ_JACRTE010000012.1"/>
</dbReference>
<dbReference type="Proteomes" id="UP000647416">
    <property type="component" value="Unassembled WGS sequence"/>
</dbReference>
<dbReference type="CDD" id="cd20070">
    <property type="entry name" value="5TM_YidC_Alb3"/>
    <property type="match status" value="1"/>
</dbReference>
<evidence type="ECO:0000256" key="6">
    <source>
        <dbReference type="ARBA" id="ARBA00022989"/>
    </source>
</evidence>
<gene>
    <name evidence="13" type="ORF">H8706_08915</name>
</gene>
<feature type="region of interest" description="Disordered" evidence="10">
    <location>
        <begin position="178"/>
        <end position="205"/>
    </location>
</feature>
<evidence type="ECO:0000256" key="3">
    <source>
        <dbReference type="ARBA" id="ARBA00022475"/>
    </source>
</evidence>
<dbReference type="NCBIfam" id="TIGR03592">
    <property type="entry name" value="yidC_oxa1_cterm"/>
    <property type="match status" value="1"/>
</dbReference>
<feature type="transmembrane region" description="Helical" evidence="11">
    <location>
        <begin position="153"/>
        <end position="173"/>
    </location>
</feature>
<evidence type="ECO:0000256" key="1">
    <source>
        <dbReference type="ARBA" id="ARBA00004651"/>
    </source>
</evidence>
<evidence type="ECO:0000256" key="4">
    <source>
        <dbReference type="ARBA" id="ARBA00022692"/>
    </source>
</evidence>
<dbReference type="GO" id="GO:0032977">
    <property type="term" value="F:membrane insertase activity"/>
    <property type="evidence" value="ECO:0007669"/>
    <property type="project" value="InterPro"/>
</dbReference>
<evidence type="ECO:0000256" key="10">
    <source>
        <dbReference type="SAM" id="MobiDB-lite"/>
    </source>
</evidence>
<reference evidence="13" key="1">
    <citation type="submission" date="2020-08" db="EMBL/GenBank/DDBJ databases">
        <title>Genome public.</title>
        <authorList>
            <person name="Liu C."/>
            <person name="Sun Q."/>
        </authorList>
    </citation>
    <scope>NUCLEOTIDE SEQUENCE</scope>
    <source>
        <strain evidence="13">NSJ-50</strain>
    </source>
</reference>
<dbReference type="AlphaFoldDB" id="A0A926F722"/>
<dbReference type="PANTHER" id="PTHR12428:SF65">
    <property type="entry name" value="CYTOCHROME C OXIDASE ASSEMBLY PROTEIN COX18, MITOCHONDRIAL"/>
    <property type="match status" value="1"/>
</dbReference>
<keyword evidence="7 11" id="KW-0472">Membrane</keyword>
<feature type="region of interest" description="Disordered" evidence="10">
    <location>
        <begin position="266"/>
        <end position="285"/>
    </location>
</feature>
<evidence type="ECO:0000256" key="8">
    <source>
        <dbReference type="ARBA" id="ARBA00023186"/>
    </source>
</evidence>
<feature type="transmembrane region" description="Helical" evidence="11">
    <location>
        <begin position="216"/>
        <end position="239"/>
    </location>
</feature>
<dbReference type="GO" id="GO:0051205">
    <property type="term" value="P:protein insertion into membrane"/>
    <property type="evidence" value="ECO:0007669"/>
    <property type="project" value="TreeGrafter"/>
</dbReference>
<dbReference type="InterPro" id="IPR001708">
    <property type="entry name" value="YidC/ALB3/OXA1/COX18"/>
</dbReference>
<comment type="caution">
    <text evidence="13">The sequence shown here is derived from an EMBL/GenBank/DDBJ whole genome shotgun (WGS) entry which is preliminary data.</text>
</comment>
<evidence type="ECO:0000313" key="14">
    <source>
        <dbReference type="Proteomes" id="UP000647416"/>
    </source>
</evidence>